<dbReference type="WBParaSite" id="jg13070">
    <property type="protein sequence ID" value="jg13070"/>
    <property type="gene ID" value="jg13070"/>
</dbReference>
<protein>
    <submittedName>
        <fullName evidence="4 5">Uncharacterized protein</fullName>
    </submittedName>
</protein>
<evidence type="ECO:0000313" key="3">
    <source>
        <dbReference type="Proteomes" id="UP000887574"/>
    </source>
</evidence>
<proteinExistence type="predicted"/>
<accession>A0A915CVJ5</accession>
<dbReference type="Proteomes" id="UP000887574">
    <property type="component" value="Unplaced"/>
</dbReference>
<feature type="region of interest" description="Disordered" evidence="1">
    <location>
        <begin position="218"/>
        <end position="241"/>
    </location>
</feature>
<name>A0A915CVJ5_9BILA</name>
<keyword evidence="3" id="KW-1185">Reference proteome</keyword>
<keyword evidence="2" id="KW-0472">Membrane</keyword>
<evidence type="ECO:0000256" key="2">
    <source>
        <dbReference type="SAM" id="Phobius"/>
    </source>
</evidence>
<sequence length="241" mass="26564">MKGSEQSSFDYMSSPLNTNSLPQQPGGLQPVDLNQHKLTQEQMSKLFGQLSTQDKEAIQQKMSECTSKTMYTRSLPIAAITTACMHLIRQKYYHFGPKSNAAFLIFFGGANLLTANVYAMFSCAKLIPPMLTPLYAKYNSSGTSAPDKSYDALRSANRSSVGGAGNYDYDSTRTASQNDESRLSSEWGTTESPRPGYDMKKPVHTNKFDYEDAPFVMSGTPLGSNGAKNKYGDDLSKNKFE</sequence>
<keyword evidence="2" id="KW-0812">Transmembrane</keyword>
<feature type="compositionally biased region" description="Polar residues" evidence="1">
    <location>
        <begin position="172"/>
        <end position="192"/>
    </location>
</feature>
<reference evidence="4 5" key="1">
    <citation type="submission" date="2022-11" db="UniProtKB">
        <authorList>
            <consortium name="WormBaseParasite"/>
        </authorList>
    </citation>
    <scope>IDENTIFICATION</scope>
</reference>
<keyword evidence="2" id="KW-1133">Transmembrane helix</keyword>
<organism evidence="3 4">
    <name type="scientific">Ditylenchus dipsaci</name>
    <dbReference type="NCBI Taxonomy" id="166011"/>
    <lineage>
        <taxon>Eukaryota</taxon>
        <taxon>Metazoa</taxon>
        <taxon>Ecdysozoa</taxon>
        <taxon>Nematoda</taxon>
        <taxon>Chromadorea</taxon>
        <taxon>Rhabditida</taxon>
        <taxon>Tylenchina</taxon>
        <taxon>Tylenchomorpha</taxon>
        <taxon>Sphaerularioidea</taxon>
        <taxon>Anguinidae</taxon>
        <taxon>Anguininae</taxon>
        <taxon>Ditylenchus</taxon>
    </lineage>
</organism>
<evidence type="ECO:0000256" key="1">
    <source>
        <dbReference type="SAM" id="MobiDB-lite"/>
    </source>
</evidence>
<feature type="compositionally biased region" description="Basic and acidic residues" evidence="1">
    <location>
        <begin position="230"/>
        <end position="241"/>
    </location>
</feature>
<evidence type="ECO:0000313" key="5">
    <source>
        <dbReference type="WBParaSite" id="jg13070"/>
    </source>
</evidence>
<evidence type="ECO:0000313" key="4">
    <source>
        <dbReference type="WBParaSite" id="jg13068"/>
    </source>
</evidence>
<feature type="region of interest" description="Disordered" evidence="1">
    <location>
        <begin position="163"/>
        <end position="203"/>
    </location>
</feature>
<dbReference type="AlphaFoldDB" id="A0A915CVJ5"/>
<feature type="transmembrane region" description="Helical" evidence="2">
    <location>
        <begin position="101"/>
        <end position="121"/>
    </location>
</feature>
<feature type="compositionally biased region" description="Polar residues" evidence="1">
    <location>
        <begin position="1"/>
        <end position="23"/>
    </location>
</feature>
<dbReference type="WBParaSite" id="jg13068">
    <property type="protein sequence ID" value="jg13068"/>
    <property type="gene ID" value="jg13068"/>
</dbReference>
<feature type="region of interest" description="Disordered" evidence="1">
    <location>
        <begin position="1"/>
        <end position="27"/>
    </location>
</feature>